<dbReference type="PROSITE" id="PS51733">
    <property type="entry name" value="BPL_LPL_CATALYTIC"/>
    <property type="match status" value="1"/>
</dbReference>
<comment type="caution">
    <text evidence="3">The sequence shown here is derived from an EMBL/GenBank/DDBJ whole genome shotgun (WGS) entry which is preliminary data.</text>
</comment>
<dbReference type="Pfam" id="PF03099">
    <property type="entry name" value="BPL_LplA_LipB"/>
    <property type="match status" value="1"/>
</dbReference>
<evidence type="ECO:0000313" key="3">
    <source>
        <dbReference type="EMBL" id="MBC8592118.1"/>
    </source>
</evidence>
<dbReference type="InterPro" id="IPR045864">
    <property type="entry name" value="aa-tRNA-synth_II/BPL/LPL"/>
</dbReference>
<dbReference type="InterPro" id="IPR004143">
    <property type="entry name" value="BPL_LPL_catalytic"/>
</dbReference>
<gene>
    <name evidence="3" type="ORF">H8744_02435</name>
</gene>
<sequence>MMHSPDGFPVPLIRIRETNSTNLYLNHLCNETVQAEFTTVISRYQTAGRGQRGNSWESEDGKNLLFSFVLYPGFLEAKRQFLLSQIISLAIKETLDVYTNDISIKWPNDIYWKDKKICGMLIEHNLAGSYIERSIAGIGININQQQFFSPAPNPVSLWQITGKEENPVEIASDIMQRVQEYYRLLRQDAVEQIGVRYQKSLFRRNGLHSYKDAEGEFKATILRVEPEGRLILKDENGKERGYMFKEVEFRFTD</sequence>
<dbReference type="GO" id="GO:0005737">
    <property type="term" value="C:cytoplasm"/>
    <property type="evidence" value="ECO:0007669"/>
    <property type="project" value="TreeGrafter"/>
</dbReference>
<dbReference type="Proteomes" id="UP000651085">
    <property type="component" value="Unassembled WGS sequence"/>
</dbReference>
<dbReference type="CDD" id="cd16442">
    <property type="entry name" value="BPL"/>
    <property type="match status" value="1"/>
</dbReference>
<feature type="domain" description="BPL/LPL catalytic" evidence="2">
    <location>
        <begin position="1"/>
        <end position="186"/>
    </location>
</feature>
<dbReference type="NCBIfam" id="TIGR00121">
    <property type="entry name" value="birA_ligase"/>
    <property type="match status" value="1"/>
</dbReference>
<dbReference type="InterPro" id="IPR004408">
    <property type="entry name" value="Biotin_CoA_COase_ligase"/>
</dbReference>
<organism evidence="3 4">
    <name type="scientific">Jilunia laotingensis</name>
    <dbReference type="NCBI Taxonomy" id="2763675"/>
    <lineage>
        <taxon>Bacteria</taxon>
        <taxon>Pseudomonadati</taxon>
        <taxon>Bacteroidota</taxon>
        <taxon>Bacteroidia</taxon>
        <taxon>Bacteroidales</taxon>
        <taxon>Bacteroidaceae</taxon>
        <taxon>Jilunia</taxon>
    </lineage>
</organism>
<protein>
    <submittedName>
        <fullName evidence="3">Biotin--[acetyl-CoA-carboxylase] ligase</fullName>
        <ecNumber evidence="3">6.3.4.15</ecNumber>
    </submittedName>
</protein>
<evidence type="ECO:0000259" key="2">
    <source>
        <dbReference type="PROSITE" id="PS51733"/>
    </source>
</evidence>
<evidence type="ECO:0000313" key="4">
    <source>
        <dbReference type="Proteomes" id="UP000651085"/>
    </source>
</evidence>
<keyword evidence="4" id="KW-1185">Reference proteome</keyword>
<keyword evidence="1 3" id="KW-0436">Ligase</keyword>
<dbReference type="EC" id="6.3.4.15" evidence="3"/>
<evidence type="ECO:0000256" key="1">
    <source>
        <dbReference type="ARBA" id="ARBA00022598"/>
    </source>
</evidence>
<dbReference type="SUPFAM" id="SSF55681">
    <property type="entry name" value="Class II aaRS and biotin synthetases"/>
    <property type="match status" value="1"/>
</dbReference>
<dbReference type="EMBL" id="JACRTF010000001">
    <property type="protein sequence ID" value="MBC8592118.1"/>
    <property type="molecule type" value="Genomic_DNA"/>
</dbReference>
<dbReference type="RefSeq" id="WP_262433333.1">
    <property type="nucleotide sequence ID" value="NZ_JACRTF010000001.1"/>
</dbReference>
<reference evidence="3" key="1">
    <citation type="submission" date="2020-08" db="EMBL/GenBank/DDBJ databases">
        <title>Genome public.</title>
        <authorList>
            <person name="Liu C."/>
            <person name="Sun Q."/>
        </authorList>
    </citation>
    <scope>NUCLEOTIDE SEQUENCE</scope>
    <source>
        <strain evidence="3">N12</strain>
    </source>
</reference>
<proteinExistence type="predicted"/>
<name>A0A926F113_9BACT</name>
<dbReference type="PANTHER" id="PTHR12835">
    <property type="entry name" value="BIOTIN PROTEIN LIGASE"/>
    <property type="match status" value="1"/>
</dbReference>
<accession>A0A926F113</accession>
<dbReference type="GO" id="GO:0004077">
    <property type="term" value="F:biotin--[biotin carboxyl-carrier protein] ligase activity"/>
    <property type="evidence" value="ECO:0007669"/>
    <property type="project" value="UniProtKB-EC"/>
</dbReference>
<dbReference type="AlphaFoldDB" id="A0A926F113"/>
<dbReference type="PANTHER" id="PTHR12835:SF5">
    <property type="entry name" value="BIOTIN--PROTEIN LIGASE"/>
    <property type="match status" value="1"/>
</dbReference>
<dbReference type="Gene3D" id="3.30.930.10">
    <property type="entry name" value="Bira Bifunctional Protein, Domain 2"/>
    <property type="match status" value="1"/>
</dbReference>